<dbReference type="PANTHER" id="PTHR33121:SF70">
    <property type="entry name" value="SIGNALING PROTEIN YKOW"/>
    <property type="match status" value="1"/>
</dbReference>
<reference evidence="3" key="1">
    <citation type="journal article" date="2019" name="Int. J. Syst. Evol. Microbiol.">
        <title>The Global Catalogue of Microorganisms (GCM) 10K type strain sequencing project: providing services to taxonomists for standard genome sequencing and annotation.</title>
        <authorList>
            <consortium name="The Broad Institute Genomics Platform"/>
            <consortium name="The Broad Institute Genome Sequencing Center for Infectious Disease"/>
            <person name="Wu L."/>
            <person name="Ma J."/>
        </authorList>
    </citation>
    <scope>NUCLEOTIDE SEQUENCE [LARGE SCALE GENOMIC DNA]</scope>
    <source>
        <strain evidence="3">JCM 31486</strain>
    </source>
</reference>
<keyword evidence="3" id="KW-1185">Reference proteome</keyword>
<sequence>MGTEAVLKWDHPEHGLVCGDQVLELADETGLILSLGPWLLRTACEHLRWERDLPLSVNLTANQASDADLVGEVARVLQDTGVSAGRLWLGMPVDALLAPGGEAMDNLKVLAENGVQAVARNFGAVAGDLVCVEDLPLRAVRIARWLVDRDPVPGSPVTHALLELSSLVHLSGTEVIVDGITTEPQADWWRAAGADLGQGAFFV</sequence>
<name>A0ABW3M8L7_9PSEU</name>
<organism evidence="2 3">
    <name type="scientific">Kibdelosporangium lantanae</name>
    <dbReference type="NCBI Taxonomy" id="1497396"/>
    <lineage>
        <taxon>Bacteria</taxon>
        <taxon>Bacillati</taxon>
        <taxon>Actinomycetota</taxon>
        <taxon>Actinomycetes</taxon>
        <taxon>Pseudonocardiales</taxon>
        <taxon>Pseudonocardiaceae</taxon>
        <taxon>Kibdelosporangium</taxon>
    </lineage>
</organism>
<dbReference type="SUPFAM" id="SSF141868">
    <property type="entry name" value="EAL domain-like"/>
    <property type="match status" value="1"/>
</dbReference>
<feature type="domain" description="EAL" evidence="1">
    <location>
        <begin position="1"/>
        <end position="203"/>
    </location>
</feature>
<dbReference type="PANTHER" id="PTHR33121">
    <property type="entry name" value="CYCLIC DI-GMP PHOSPHODIESTERASE PDEF"/>
    <property type="match status" value="1"/>
</dbReference>
<dbReference type="InterPro" id="IPR001633">
    <property type="entry name" value="EAL_dom"/>
</dbReference>
<dbReference type="InterPro" id="IPR035919">
    <property type="entry name" value="EAL_sf"/>
</dbReference>
<dbReference type="InterPro" id="IPR050706">
    <property type="entry name" value="Cyclic-di-GMP_PDE-like"/>
</dbReference>
<dbReference type="Proteomes" id="UP001597045">
    <property type="component" value="Unassembled WGS sequence"/>
</dbReference>
<gene>
    <name evidence="2" type="ORF">ACFQ1S_10495</name>
</gene>
<proteinExistence type="predicted"/>
<protein>
    <submittedName>
        <fullName evidence="2">EAL domain-containing protein</fullName>
    </submittedName>
</protein>
<evidence type="ECO:0000313" key="2">
    <source>
        <dbReference type="EMBL" id="MFD1045964.1"/>
    </source>
</evidence>
<dbReference type="CDD" id="cd01948">
    <property type="entry name" value="EAL"/>
    <property type="match status" value="1"/>
</dbReference>
<dbReference type="SMART" id="SM00052">
    <property type="entry name" value="EAL"/>
    <property type="match status" value="1"/>
</dbReference>
<dbReference type="Pfam" id="PF00563">
    <property type="entry name" value="EAL"/>
    <property type="match status" value="1"/>
</dbReference>
<comment type="caution">
    <text evidence="2">The sequence shown here is derived from an EMBL/GenBank/DDBJ whole genome shotgun (WGS) entry which is preliminary data.</text>
</comment>
<evidence type="ECO:0000259" key="1">
    <source>
        <dbReference type="PROSITE" id="PS50883"/>
    </source>
</evidence>
<evidence type="ECO:0000313" key="3">
    <source>
        <dbReference type="Proteomes" id="UP001597045"/>
    </source>
</evidence>
<dbReference type="EMBL" id="JBHTIS010000469">
    <property type="protein sequence ID" value="MFD1045964.1"/>
    <property type="molecule type" value="Genomic_DNA"/>
</dbReference>
<accession>A0ABW3M8L7</accession>
<dbReference type="Gene3D" id="3.20.20.450">
    <property type="entry name" value="EAL domain"/>
    <property type="match status" value="1"/>
</dbReference>
<dbReference type="PROSITE" id="PS50883">
    <property type="entry name" value="EAL"/>
    <property type="match status" value="1"/>
</dbReference>